<keyword evidence="4" id="KW-0997">Cell inner membrane</keyword>
<dbReference type="InterPro" id="IPR042094">
    <property type="entry name" value="T2SS_GspF_sf"/>
</dbReference>
<evidence type="ECO:0000256" key="6">
    <source>
        <dbReference type="ARBA" id="ARBA00022989"/>
    </source>
</evidence>
<name>A0A1G2FBY9_9BACT</name>
<evidence type="ECO:0000256" key="3">
    <source>
        <dbReference type="ARBA" id="ARBA00022475"/>
    </source>
</evidence>
<proteinExistence type="inferred from homology"/>
<accession>A0A1G2FBY9</accession>
<evidence type="ECO:0000313" key="10">
    <source>
        <dbReference type="EMBL" id="OGZ35130.1"/>
    </source>
</evidence>
<dbReference type="GO" id="GO:0005886">
    <property type="term" value="C:plasma membrane"/>
    <property type="evidence" value="ECO:0007669"/>
    <property type="project" value="UniProtKB-SubCell"/>
</dbReference>
<dbReference type="Gene3D" id="1.20.81.30">
    <property type="entry name" value="Type II secretion system (T2SS), domain F"/>
    <property type="match status" value="2"/>
</dbReference>
<feature type="transmembrane region" description="Helical" evidence="8">
    <location>
        <begin position="174"/>
        <end position="196"/>
    </location>
</feature>
<evidence type="ECO:0000256" key="4">
    <source>
        <dbReference type="ARBA" id="ARBA00022519"/>
    </source>
</evidence>
<evidence type="ECO:0000256" key="7">
    <source>
        <dbReference type="ARBA" id="ARBA00023136"/>
    </source>
</evidence>
<dbReference type="EMBL" id="MHMY01000018">
    <property type="protein sequence ID" value="OGZ35130.1"/>
    <property type="molecule type" value="Genomic_DNA"/>
</dbReference>
<protein>
    <recommendedName>
        <fullName evidence="9">Type II secretion system protein GspF domain-containing protein</fullName>
    </recommendedName>
</protein>
<dbReference type="FunFam" id="1.20.81.30:FF:000001">
    <property type="entry name" value="Type II secretion system protein F"/>
    <property type="match status" value="2"/>
</dbReference>
<feature type="transmembrane region" description="Helical" evidence="8">
    <location>
        <begin position="228"/>
        <end position="246"/>
    </location>
</feature>
<feature type="domain" description="Type II secretion system protein GspF" evidence="9">
    <location>
        <begin position="278"/>
        <end position="400"/>
    </location>
</feature>
<comment type="subcellular location">
    <subcellularLocation>
        <location evidence="1">Cell inner membrane</location>
        <topology evidence="1">Multi-pass membrane protein</topology>
    </subcellularLocation>
</comment>
<evidence type="ECO:0000256" key="5">
    <source>
        <dbReference type="ARBA" id="ARBA00022692"/>
    </source>
</evidence>
<evidence type="ECO:0000256" key="1">
    <source>
        <dbReference type="ARBA" id="ARBA00004429"/>
    </source>
</evidence>
<dbReference type="PANTHER" id="PTHR30012">
    <property type="entry name" value="GENERAL SECRETION PATHWAY PROTEIN"/>
    <property type="match status" value="1"/>
</dbReference>
<evidence type="ECO:0000259" key="9">
    <source>
        <dbReference type="Pfam" id="PF00482"/>
    </source>
</evidence>
<dbReference type="Proteomes" id="UP000176974">
    <property type="component" value="Unassembled WGS sequence"/>
</dbReference>
<dbReference type="InterPro" id="IPR018076">
    <property type="entry name" value="T2SS_GspF_dom"/>
</dbReference>
<comment type="similarity">
    <text evidence="2">Belongs to the GSP F family.</text>
</comment>
<keyword evidence="3" id="KW-1003">Cell membrane</keyword>
<sequence length="408" mass="45244">MSTFLYIAKTQKGGTRTGTKEAADQHELANFLRQEGLFLISAEMAGIKEKTGRIDISFLISKIQGVSLVEKMMFTRHLAVMIKAGLSLNRALAVLARQSKSSKFKKIISQVEKEVRSGQPFADSLSKHPKAFDELYVNMVRVGETGGNLEEVLNLLAEQMKKNHRLISRVRGAMMYPAVILIAMIGIGILMMVMVVPKLTETFIELEIDLPLATRIIISISNFLKNNIILTMIGLALFGVLLRFSLKIKQVKRALHKIFLHLPILGNIVQKINSARLARTLSSLINSGVAIVKGLQITAGTLTNIYFKEALLKSAEQVQEGEPLSKTMIQDENLYPPMIIQMIQVGEETGSLSETLKTLADFYEEEIDNITKELTTIIEPILMVIIGAAVGFFAISMIQPMYSMMSGL</sequence>
<gene>
    <name evidence="10" type="ORF">A2815_02200</name>
</gene>
<comment type="caution">
    <text evidence="10">The sequence shown here is derived from an EMBL/GenBank/DDBJ whole genome shotgun (WGS) entry which is preliminary data.</text>
</comment>
<dbReference type="Pfam" id="PF00482">
    <property type="entry name" value="T2SSF"/>
    <property type="match status" value="2"/>
</dbReference>
<feature type="transmembrane region" description="Helical" evidence="8">
    <location>
        <begin position="381"/>
        <end position="402"/>
    </location>
</feature>
<dbReference type="AlphaFoldDB" id="A0A1G2FBY9"/>
<dbReference type="PANTHER" id="PTHR30012:SF0">
    <property type="entry name" value="TYPE II SECRETION SYSTEM PROTEIN F-RELATED"/>
    <property type="match status" value="1"/>
</dbReference>
<evidence type="ECO:0000313" key="11">
    <source>
        <dbReference type="Proteomes" id="UP000176974"/>
    </source>
</evidence>
<keyword evidence="7 8" id="KW-0472">Membrane</keyword>
<feature type="domain" description="Type II secretion system protein GspF" evidence="9">
    <location>
        <begin position="74"/>
        <end position="197"/>
    </location>
</feature>
<organism evidence="10 11">
    <name type="scientific">Candidatus Portnoybacteria bacterium RIFCSPHIGHO2_01_FULL_40_12b</name>
    <dbReference type="NCBI Taxonomy" id="1801994"/>
    <lineage>
        <taxon>Bacteria</taxon>
        <taxon>Candidatus Portnoyibacteriota</taxon>
    </lineage>
</organism>
<dbReference type="PRINTS" id="PR00812">
    <property type="entry name" value="BCTERIALGSPF"/>
</dbReference>
<reference evidence="10 11" key="1">
    <citation type="journal article" date="2016" name="Nat. Commun.">
        <title>Thousands of microbial genomes shed light on interconnected biogeochemical processes in an aquifer system.</title>
        <authorList>
            <person name="Anantharaman K."/>
            <person name="Brown C.T."/>
            <person name="Hug L.A."/>
            <person name="Sharon I."/>
            <person name="Castelle C.J."/>
            <person name="Probst A.J."/>
            <person name="Thomas B.C."/>
            <person name="Singh A."/>
            <person name="Wilkins M.J."/>
            <person name="Karaoz U."/>
            <person name="Brodie E.L."/>
            <person name="Williams K.H."/>
            <person name="Hubbard S.S."/>
            <person name="Banfield J.F."/>
        </authorList>
    </citation>
    <scope>NUCLEOTIDE SEQUENCE [LARGE SCALE GENOMIC DNA]</scope>
</reference>
<keyword evidence="6 8" id="KW-1133">Transmembrane helix</keyword>
<dbReference type="InterPro" id="IPR003004">
    <property type="entry name" value="GspF/PilC"/>
</dbReference>
<evidence type="ECO:0000256" key="8">
    <source>
        <dbReference type="SAM" id="Phobius"/>
    </source>
</evidence>
<evidence type="ECO:0000256" key="2">
    <source>
        <dbReference type="ARBA" id="ARBA00005745"/>
    </source>
</evidence>
<keyword evidence="5 8" id="KW-0812">Transmembrane</keyword>